<comment type="caution">
    <text evidence="1">The sequence shown here is derived from an EMBL/GenBank/DDBJ whole genome shotgun (WGS) entry which is preliminary data.</text>
</comment>
<dbReference type="EMBL" id="JAODUO010000796">
    <property type="protein sequence ID" value="KAK2174531.1"/>
    <property type="molecule type" value="Genomic_DNA"/>
</dbReference>
<gene>
    <name evidence="1" type="ORF">NP493_797g01000</name>
</gene>
<accession>A0AAD9KNG7</accession>
<sequence>MLYGERESDESGVPVPVPFQIDSGSECCVLPRHEYVRVTGDRSLAKLRPVKTVIVTTTEHVRKRWVSRSRPIPKLAMDVYRDKKIAKNAQIEQYNKSAHHLNPLAPGDAIRMK</sequence>
<reference evidence="1" key="1">
    <citation type="journal article" date="2023" name="Mol. Biol. Evol.">
        <title>Third-Generation Sequencing Reveals the Adaptive Role of the Epigenome in Three Deep-Sea Polychaetes.</title>
        <authorList>
            <person name="Perez M."/>
            <person name="Aroh O."/>
            <person name="Sun Y."/>
            <person name="Lan Y."/>
            <person name="Juniper S.K."/>
            <person name="Young C.R."/>
            <person name="Angers B."/>
            <person name="Qian P.Y."/>
        </authorList>
    </citation>
    <scope>NUCLEOTIDE SEQUENCE</scope>
    <source>
        <strain evidence="1">R07B-5</strain>
    </source>
</reference>
<dbReference type="AlphaFoldDB" id="A0AAD9KNG7"/>
<dbReference type="Proteomes" id="UP001209878">
    <property type="component" value="Unassembled WGS sequence"/>
</dbReference>
<name>A0AAD9KNG7_RIDPI</name>
<protein>
    <submittedName>
        <fullName evidence="1">Uncharacterized protein</fullName>
    </submittedName>
</protein>
<evidence type="ECO:0000313" key="1">
    <source>
        <dbReference type="EMBL" id="KAK2174531.1"/>
    </source>
</evidence>
<keyword evidence="2" id="KW-1185">Reference proteome</keyword>
<organism evidence="1 2">
    <name type="scientific">Ridgeia piscesae</name>
    <name type="common">Tubeworm</name>
    <dbReference type="NCBI Taxonomy" id="27915"/>
    <lineage>
        <taxon>Eukaryota</taxon>
        <taxon>Metazoa</taxon>
        <taxon>Spiralia</taxon>
        <taxon>Lophotrochozoa</taxon>
        <taxon>Annelida</taxon>
        <taxon>Polychaeta</taxon>
        <taxon>Sedentaria</taxon>
        <taxon>Canalipalpata</taxon>
        <taxon>Sabellida</taxon>
        <taxon>Siboglinidae</taxon>
        <taxon>Ridgeia</taxon>
    </lineage>
</organism>
<proteinExistence type="predicted"/>
<evidence type="ECO:0000313" key="2">
    <source>
        <dbReference type="Proteomes" id="UP001209878"/>
    </source>
</evidence>